<evidence type="ECO:0000256" key="4">
    <source>
        <dbReference type="ARBA" id="ARBA00023136"/>
    </source>
</evidence>
<organism evidence="7">
    <name type="scientific">uncultured Helicobacter sp</name>
    <dbReference type="NCBI Taxonomy" id="175537"/>
    <lineage>
        <taxon>Bacteria</taxon>
        <taxon>Pseudomonadati</taxon>
        <taxon>Campylobacterota</taxon>
        <taxon>Epsilonproteobacteria</taxon>
        <taxon>Campylobacterales</taxon>
        <taxon>Helicobacteraceae</taxon>
        <taxon>Helicobacter</taxon>
        <taxon>environmental samples</taxon>
    </lineage>
</organism>
<keyword evidence="4 5" id="KW-0472">Membrane</keyword>
<evidence type="ECO:0000313" key="7">
    <source>
        <dbReference type="EMBL" id="QGT50203.1"/>
    </source>
</evidence>
<reference evidence="7" key="1">
    <citation type="journal article" date="2020" name="J. ISSAAS">
        <title>Lactobacilli and other gastrointestinal microbiota of Peromyscus leucopus, reservoir host for agents of Lyme disease and other zoonoses in North America.</title>
        <authorList>
            <person name="Milovic A."/>
            <person name="Bassam K."/>
            <person name="Shao H."/>
            <person name="Chatzistamou I."/>
            <person name="Tufts D.M."/>
            <person name="Diuk-Wasser M."/>
            <person name="Barbour A.G."/>
        </authorList>
    </citation>
    <scope>NUCLEOTIDE SEQUENCE</scope>
    <source>
        <strain evidence="7">LL4</strain>
    </source>
</reference>
<protein>
    <recommendedName>
        <fullName evidence="6">TM2 domain-containing protein</fullName>
    </recommendedName>
</protein>
<gene>
    <name evidence="7" type="ORF">Helico6505_0350</name>
</gene>
<keyword evidence="2 5" id="KW-0812">Transmembrane</keyword>
<dbReference type="EMBL" id="MN577568">
    <property type="protein sequence ID" value="QGT50203.1"/>
    <property type="molecule type" value="Genomic_DNA"/>
</dbReference>
<evidence type="ECO:0000256" key="3">
    <source>
        <dbReference type="ARBA" id="ARBA00022989"/>
    </source>
</evidence>
<accession>A0A650EKN9</accession>
<dbReference type="Pfam" id="PF05154">
    <property type="entry name" value="TM2"/>
    <property type="match status" value="1"/>
</dbReference>
<evidence type="ECO:0000256" key="5">
    <source>
        <dbReference type="SAM" id="Phobius"/>
    </source>
</evidence>
<feature type="domain" description="TM2" evidence="6">
    <location>
        <begin position="58"/>
        <end position="107"/>
    </location>
</feature>
<feature type="transmembrane region" description="Helical" evidence="5">
    <location>
        <begin position="57"/>
        <end position="75"/>
    </location>
</feature>
<name>A0A650EKN9_9HELI</name>
<sequence length="130" mass="14577">MENTQNQSQESNNVIQASLVAGNWEGKVPKESLELLKGRLSKITDEQRIASFNMLQLKSPIIGLILGLMFGWIGVDRYYKGDIGLGIIKFLTCFIVIGFIWAIVDLFLVWKGIKSDNFNKINNQLLICGA</sequence>
<dbReference type="AlphaFoldDB" id="A0A650EKN9"/>
<evidence type="ECO:0000256" key="1">
    <source>
        <dbReference type="ARBA" id="ARBA00004141"/>
    </source>
</evidence>
<feature type="transmembrane region" description="Helical" evidence="5">
    <location>
        <begin position="87"/>
        <end position="110"/>
    </location>
</feature>
<keyword evidence="3 5" id="KW-1133">Transmembrane helix</keyword>
<dbReference type="GO" id="GO:0016020">
    <property type="term" value="C:membrane"/>
    <property type="evidence" value="ECO:0007669"/>
    <property type="project" value="UniProtKB-SubCell"/>
</dbReference>
<evidence type="ECO:0000256" key="2">
    <source>
        <dbReference type="ARBA" id="ARBA00022692"/>
    </source>
</evidence>
<comment type="subcellular location">
    <subcellularLocation>
        <location evidence="1">Membrane</location>
        <topology evidence="1">Multi-pass membrane protein</topology>
    </subcellularLocation>
</comment>
<evidence type="ECO:0000259" key="6">
    <source>
        <dbReference type="Pfam" id="PF05154"/>
    </source>
</evidence>
<dbReference type="InterPro" id="IPR007829">
    <property type="entry name" value="TM2"/>
</dbReference>
<proteinExistence type="predicted"/>